<keyword evidence="2" id="KW-0812">Transmembrane</keyword>
<dbReference type="Pfam" id="PF13559">
    <property type="entry name" value="DUF4129"/>
    <property type="match status" value="1"/>
</dbReference>
<keyword evidence="2" id="KW-0472">Membrane</keyword>
<protein>
    <submittedName>
        <fullName evidence="4">Transglutaminase domain-containing protein</fullName>
    </submittedName>
</protein>
<dbReference type="InterPro" id="IPR025403">
    <property type="entry name" value="TgpA-like_C"/>
</dbReference>
<feature type="domain" description="Transglutaminase-like" evidence="3">
    <location>
        <begin position="491"/>
        <end position="572"/>
    </location>
</feature>
<dbReference type="OrthoDB" id="9804872at2"/>
<keyword evidence="5" id="KW-1185">Reference proteome</keyword>
<feature type="transmembrane region" description="Helical" evidence="2">
    <location>
        <begin position="12"/>
        <end position="30"/>
    </location>
</feature>
<feature type="transmembrane region" description="Helical" evidence="2">
    <location>
        <begin position="195"/>
        <end position="213"/>
    </location>
</feature>
<feature type="region of interest" description="Disordered" evidence="1">
    <location>
        <begin position="231"/>
        <end position="265"/>
    </location>
</feature>
<organism evidence="4 5">
    <name type="scientific">Paenibacillus spiritus</name>
    <dbReference type="NCBI Taxonomy" id="2496557"/>
    <lineage>
        <taxon>Bacteria</taxon>
        <taxon>Bacillati</taxon>
        <taxon>Bacillota</taxon>
        <taxon>Bacilli</taxon>
        <taxon>Bacillales</taxon>
        <taxon>Paenibacillaceae</taxon>
        <taxon>Paenibacillus</taxon>
    </lineage>
</organism>
<feature type="transmembrane region" description="Helical" evidence="2">
    <location>
        <begin position="107"/>
        <end position="123"/>
    </location>
</feature>
<feature type="compositionally biased region" description="Basic and acidic residues" evidence="1">
    <location>
        <begin position="583"/>
        <end position="593"/>
    </location>
</feature>
<dbReference type="InterPro" id="IPR052901">
    <property type="entry name" value="Bact_TGase-like"/>
</dbReference>
<dbReference type="EMBL" id="VYKK01000008">
    <property type="protein sequence ID" value="KAA9005433.1"/>
    <property type="molecule type" value="Genomic_DNA"/>
</dbReference>
<feature type="transmembrane region" description="Helical" evidence="2">
    <location>
        <begin position="616"/>
        <end position="637"/>
    </location>
</feature>
<dbReference type="SMART" id="SM00460">
    <property type="entry name" value="TGc"/>
    <property type="match status" value="1"/>
</dbReference>
<dbReference type="AlphaFoldDB" id="A0A5J5GC12"/>
<name>A0A5J5GC12_9BACL</name>
<dbReference type="Proteomes" id="UP000367750">
    <property type="component" value="Unassembled WGS sequence"/>
</dbReference>
<keyword evidence="2" id="KW-1133">Transmembrane helix</keyword>
<feature type="compositionally biased region" description="Low complexity" evidence="1">
    <location>
        <begin position="239"/>
        <end position="265"/>
    </location>
</feature>
<comment type="caution">
    <text evidence="4">The sequence shown here is derived from an EMBL/GenBank/DDBJ whole genome shotgun (WGS) entry which is preliminary data.</text>
</comment>
<feature type="transmembrane region" description="Helical" evidence="2">
    <location>
        <begin position="42"/>
        <end position="60"/>
    </location>
</feature>
<dbReference type="Gene3D" id="3.10.620.30">
    <property type="match status" value="1"/>
</dbReference>
<dbReference type="Pfam" id="PF01841">
    <property type="entry name" value="Transglut_core"/>
    <property type="match status" value="1"/>
</dbReference>
<accession>A0A5J5GC12</accession>
<sequence>MRIWRNPLKDWSRALAVLWLVIFAMQWISVTESYWLQQTTDAVRTALLAAALLEILLPLAAPLRLAAVIAASLYTTFRAINDYGLYLPFPGAPPLEKARDLVSQMEPYLWFALGAAILLLLLSRSVSGRIRILLFLGLNLAALAALDSFTVSELWQETAWSVFAGLGWLVTDHLASFRKRYPHSWSYMLEYPFKIIANLVVVFSLILLAGVSVPSVRPTLTDPYTAWTHWQGEGGGSGASQSESAGKAAAKTGGTGSANTTSGYSNNDTRLGGGFAYDYSPVMTVVSDTRIYMRGETRAVYSGKGWTDGNRQERGALEEAEAERELANSFTPSVPVKKVRYSVRMLNSNRYPVIFGAYSISRIESMEDGGQMPSLSWRPRDGELIVNNPKASPYPRSYILTSEIPIVPIRELETATYEELYGGRDVPELFLQLPDSFPERVRELARKVTAEEETPYEKARALQQYLQQSFPYTNEPNLSLKKSRDFVDGFLFEVQSGYCDYYSTAMVTMARSLNIPARWVKGYAPGSQASLPDNLEMRGAANNSYTITNADAHSWAELYFGEYGWLPIEATPGFNAPLLTEKEKTPAGEEPKPSETPAANPAGPTQTDDSGFLNGAGPWLIGAAICVLALWGGFLLWNSRMTLRFLLDRLRRGRPLTPDEKVLAETERWLAFMKRRGFGRGSHETLRETVARWSGEKPAVSAPLEQLLAWFEKARYSPEIIEDKDWQAVYTEVLRLRKLVKAGR</sequence>
<feature type="transmembrane region" description="Helical" evidence="2">
    <location>
        <begin position="158"/>
        <end position="175"/>
    </location>
</feature>
<reference evidence="4 5" key="1">
    <citation type="submission" date="2019-09" db="EMBL/GenBank/DDBJ databases">
        <title>Bacillus ochoae sp. nov., Paenibacillus whitsoniae sp. nov., Paenibacillus spiritus sp. nov. Isolated from the Mars Exploration Rover during spacecraft assembly.</title>
        <authorList>
            <person name="Seuylemezian A."/>
            <person name="Vaishampayan P."/>
        </authorList>
    </citation>
    <scope>NUCLEOTIDE SEQUENCE [LARGE SCALE GENOMIC DNA]</scope>
    <source>
        <strain evidence="4 5">MER_111</strain>
    </source>
</reference>
<dbReference type="InterPro" id="IPR038765">
    <property type="entry name" value="Papain-like_cys_pep_sf"/>
</dbReference>
<evidence type="ECO:0000256" key="2">
    <source>
        <dbReference type="SAM" id="Phobius"/>
    </source>
</evidence>
<evidence type="ECO:0000256" key="1">
    <source>
        <dbReference type="SAM" id="MobiDB-lite"/>
    </source>
</evidence>
<feature type="transmembrane region" description="Helical" evidence="2">
    <location>
        <begin position="130"/>
        <end position="146"/>
    </location>
</feature>
<proteinExistence type="predicted"/>
<gene>
    <name evidence="4" type="ORF">F4V43_08160</name>
</gene>
<dbReference type="RefSeq" id="WP_150457746.1">
    <property type="nucleotide sequence ID" value="NZ_VYKK01000008.1"/>
</dbReference>
<dbReference type="InterPro" id="IPR002931">
    <property type="entry name" value="Transglutaminase-like"/>
</dbReference>
<feature type="region of interest" description="Disordered" evidence="1">
    <location>
        <begin position="583"/>
        <end position="610"/>
    </location>
</feature>
<evidence type="ECO:0000259" key="3">
    <source>
        <dbReference type="SMART" id="SM00460"/>
    </source>
</evidence>
<dbReference type="SUPFAM" id="SSF54001">
    <property type="entry name" value="Cysteine proteinases"/>
    <property type="match status" value="1"/>
</dbReference>
<dbReference type="PANTHER" id="PTHR42736:SF1">
    <property type="entry name" value="PROTEIN-GLUTAMINE GAMMA-GLUTAMYLTRANSFERASE"/>
    <property type="match status" value="1"/>
</dbReference>
<evidence type="ECO:0000313" key="4">
    <source>
        <dbReference type="EMBL" id="KAA9005433.1"/>
    </source>
</evidence>
<dbReference type="PANTHER" id="PTHR42736">
    <property type="entry name" value="PROTEIN-GLUTAMINE GAMMA-GLUTAMYLTRANSFERASE"/>
    <property type="match status" value="1"/>
</dbReference>
<evidence type="ECO:0000313" key="5">
    <source>
        <dbReference type="Proteomes" id="UP000367750"/>
    </source>
</evidence>